<evidence type="ECO:0000256" key="1">
    <source>
        <dbReference type="SAM" id="Phobius"/>
    </source>
</evidence>
<protein>
    <submittedName>
        <fullName evidence="2">Uncharacterized protein</fullName>
    </submittedName>
</protein>
<keyword evidence="1" id="KW-1133">Transmembrane helix</keyword>
<reference evidence="2 3" key="1">
    <citation type="submission" date="2023-06" db="EMBL/GenBank/DDBJ databases">
        <title>Parasedimentitalea psychrophila sp. nov., a psychrophilic bacterium isolated from deep-sea sediment.</title>
        <authorList>
            <person name="Li A."/>
        </authorList>
    </citation>
    <scope>NUCLEOTIDE SEQUENCE [LARGE SCALE GENOMIC DNA]</scope>
    <source>
        <strain evidence="2 3">QS115</strain>
    </source>
</reference>
<gene>
    <name evidence="2" type="ORF">QPJ95_18600</name>
</gene>
<feature type="transmembrane region" description="Helical" evidence="1">
    <location>
        <begin position="45"/>
        <end position="68"/>
    </location>
</feature>
<evidence type="ECO:0000313" key="2">
    <source>
        <dbReference type="EMBL" id="WIY24529.1"/>
    </source>
</evidence>
<dbReference type="AlphaFoldDB" id="A0A9Y2L0D9"/>
<keyword evidence="1" id="KW-0812">Transmembrane</keyword>
<proteinExistence type="predicted"/>
<keyword evidence="1" id="KW-0472">Membrane</keyword>
<name>A0A9Y2L0D9_9RHOB</name>
<dbReference type="RefSeq" id="WP_270920780.1">
    <property type="nucleotide sequence ID" value="NZ_CP127247.1"/>
</dbReference>
<evidence type="ECO:0000313" key="3">
    <source>
        <dbReference type="Proteomes" id="UP001238334"/>
    </source>
</evidence>
<accession>A0A9Y2L0D9</accession>
<dbReference type="Proteomes" id="UP001238334">
    <property type="component" value="Chromosome"/>
</dbReference>
<dbReference type="KEGG" id="ppso:QPJ95_18600"/>
<sequence length="135" mass="14428">MLSVNSLESILSQELDSVRADAGALGGGGGRRSEIVESGAAQAKLWLNIAAGLMIVIFLLMMALVIIFRGEGVFTLSAITVLSGVTLAGTIQRIIHIARTLQDFQMFEQLTRDLPAAERASLARSLVEARKMQTA</sequence>
<feature type="transmembrane region" description="Helical" evidence="1">
    <location>
        <begin position="74"/>
        <end position="95"/>
    </location>
</feature>
<dbReference type="EMBL" id="CP127247">
    <property type="protein sequence ID" value="WIY24529.1"/>
    <property type="molecule type" value="Genomic_DNA"/>
</dbReference>
<keyword evidence="3" id="KW-1185">Reference proteome</keyword>
<organism evidence="2 3">
    <name type="scientific">Parasedimentitalea psychrophila</name>
    <dbReference type="NCBI Taxonomy" id="2997337"/>
    <lineage>
        <taxon>Bacteria</taxon>
        <taxon>Pseudomonadati</taxon>
        <taxon>Pseudomonadota</taxon>
        <taxon>Alphaproteobacteria</taxon>
        <taxon>Rhodobacterales</taxon>
        <taxon>Paracoccaceae</taxon>
        <taxon>Parasedimentitalea</taxon>
    </lineage>
</organism>